<reference evidence="2" key="1">
    <citation type="submission" date="2016-06" db="UniProtKB">
        <authorList>
            <consortium name="WormBaseParasite"/>
        </authorList>
    </citation>
    <scope>IDENTIFICATION</scope>
</reference>
<dbReference type="InterPro" id="IPR019169">
    <property type="entry name" value="Transmembrane_26"/>
</dbReference>
<evidence type="ECO:0000313" key="2">
    <source>
        <dbReference type="WBParaSite" id="GPUH_0001367301-mRNA-1"/>
    </source>
</evidence>
<accession>A0A183DY67</accession>
<name>A0A183DY67_9BILA</name>
<dbReference type="AlphaFoldDB" id="A0A183DY67"/>
<proteinExistence type="predicted"/>
<sequence length="221" mass="24223">LSTPRRSRPAEVEIEAAKLLDESEEGTIVILNLARALLARSFFIVHSIATIWNAVKDGACVAGLQVCDDNSMWGFVFISITIVFEGAHSIIMRAGIEAQWSDFIISLHCAVRGLAQKNLRLSSLQKKLATAKHETAATSALLAAPPTQLLPVRPDLPSKKPCPVCGVVFCGENSIERHVELVHPTKYQEYYADEKGKKVKDARLSKDVKGEKSTFLAITKL</sequence>
<dbReference type="WBParaSite" id="GPUH_0001367301-mRNA-1">
    <property type="protein sequence ID" value="GPUH_0001367301-mRNA-1"/>
    <property type="gene ID" value="GPUH_0001367301"/>
</dbReference>
<dbReference type="Pfam" id="PF09772">
    <property type="entry name" value="Tmem26"/>
    <property type="match status" value="1"/>
</dbReference>
<feature type="domain" description="C2H2-type" evidence="1">
    <location>
        <begin position="162"/>
        <end position="183"/>
    </location>
</feature>
<organism evidence="2">
    <name type="scientific">Gongylonema pulchrum</name>
    <dbReference type="NCBI Taxonomy" id="637853"/>
    <lineage>
        <taxon>Eukaryota</taxon>
        <taxon>Metazoa</taxon>
        <taxon>Ecdysozoa</taxon>
        <taxon>Nematoda</taxon>
        <taxon>Chromadorea</taxon>
        <taxon>Rhabditida</taxon>
        <taxon>Spirurina</taxon>
        <taxon>Spiruromorpha</taxon>
        <taxon>Spiruroidea</taxon>
        <taxon>Gongylonematidae</taxon>
        <taxon>Gongylonema</taxon>
    </lineage>
</organism>
<dbReference type="InterPro" id="IPR013087">
    <property type="entry name" value="Znf_C2H2_type"/>
</dbReference>
<evidence type="ECO:0000259" key="1">
    <source>
        <dbReference type="PROSITE" id="PS00028"/>
    </source>
</evidence>
<dbReference type="PROSITE" id="PS00028">
    <property type="entry name" value="ZINC_FINGER_C2H2_1"/>
    <property type="match status" value="1"/>
</dbReference>
<protein>
    <submittedName>
        <fullName evidence="2">C2H2-type domain-containing protein</fullName>
    </submittedName>
</protein>